<protein>
    <submittedName>
        <fullName evidence="2">DUF423 domain-containing protein</fullName>
    </submittedName>
</protein>
<accession>A0ABW5IVU1</accession>
<feature type="transmembrane region" description="Helical" evidence="1">
    <location>
        <begin position="90"/>
        <end position="108"/>
    </location>
</feature>
<dbReference type="RefSeq" id="WP_380750025.1">
    <property type="nucleotide sequence ID" value="NZ_JBHULT010000006.1"/>
</dbReference>
<dbReference type="EMBL" id="JBHULT010000006">
    <property type="protein sequence ID" value="MFD2517584.1"/>
    <property type="molecule type" value="Genomic_DNA"/>
</dbReference>
<proteinExistence type="predicted"/>
<comment type="caution">
    <text evidence="2">The sequence shown here is derived from an EMBL/GenBank/DDBJ whole genome shotgun (WGS) entry which is preliminary data.</text>
</comment>
<organism evidence="2 3">
    <name type="scientific">Salinimicrobium flavum</name>
    <dbReference type="NCBI Taxonomy" id="1737065"/>
    <lineage>
        <taxon>Bacteria</taxon>
        <taxon>Pseudomonadati</taxon>
        <taxon>Bacteroidota</taxon>
        <taxon>Flavobacteriia</taxon>
        <taxon>Flavobacteriales</taxon>
        <taxon>Flavobacteriaceae</taxon>
        <taxon>Salinimicrobium</taxon>
    </lineage>
</organism>
<dbReference type="Proteomes" id="UP001597468">
    <property type="component" value="Unassembled WGS sequence"/>
</dbReference>
<keyword evidence="3" id="KW-1185">Reference proteome</keyword>
<feature type="transmembrane region" description="Helical" evidence="1">
    <location>
        <begin position="114"/>
        <end position="134"/>
    </location>
</feature>
<evidence type="ECO:0000313" key="2">
    <source>
        <dbReference type="EMBL" id="MFD2517584.1"/>
    </source>
</evidence>
<evidence type="ECO:0000313" key="3">
    <source>
        <dbReference type="Proteomes" id="UP001597468"/>
    </source>
</evidence>
<gene>
    <name evidence="2" type="ORF">ACFSTG_06740</name>
</gene>
<name>A0ABW5IVU1_9FLAO</name>
<sequence>MKAWNFNVQSDPNEISRKLDSSLGRTNRFVFKIDSNKKDLVKFKLRKRMLLAFEINSQNNLIVNGKIYKENSENNTSVDISFKLHPLSKLLLYGHIFLGVGLLAGMVLEYNNNSYIFIVGGILLATGVLVGLHLQKEFNKQVQEYKALFSKILELPAA</sequence>
<keyword evidence="1" id="KW-0472">Membrane</keyword>
<reference evidence="3" key="1">
    <citation type="journal article" date="2019" name="Int. J. Syst. Evol. Microbiol.">
        <title>The Global Catalogue of Microorganisms (GCM) 10K type strain sequencing project: providing services to taxonomists for standard genome sequencing and annotation.</title>
        <authorList>
            <consortium name="The Broad Institute Genomics Platform"/>
            <consortium name="The Broad Institute Genome Sequencing Center for Infectious Disease"/>
            <person name="Wu L."/>
            <person name="Ma J."/>
        </authorList>
    </citation>
    <scope>NUCLEOTIDE SEQUENCE [LARGE SCALE GENOMIC DNA]</scope>
    <source>
        <strain evidence="3">KCTC 42585</strain>
    </source>
</reference>
<evidence type="ECO:0000256" key="1">
    <source>
        <dbReference type="SAM" id="Phobius"/>
    </source>
</evidence>
<keyword evidence="1" id="KW-0812">Transmembrane</keyword>
<keyword evidence="1" id="KW-1133">Transmembrane helix</keyword>